<reference evidence="4" key="1">
    <citation type="journal article" date="2019" name="Int. J. Syst. Evol. Microbiol.">
        <title>The Global Catalogue of Microorganisms (GCM) 10K type strain sequencing project: providing services to taxonomists for standard genome sequencing and annotation.</title>
        <authorList>
            <consortium name="The Broad Institute Genomics Platform"/>
            <consortium name="The Broad Institute Genome Sequencing Center for Infectious Disease"/>
            <person name="Wu L."/>
            <person name="Ma J."/>
        </authorList>
    </citation>
    <scope>NUCLEOTIDE SEQUENCE [LARGE SCALE GENOMIC DNA]</scope>
    <source>
        <strain evidence="4">JCM 17986</strain>
    </source>
</reference>
<sequence>MQLGILGTGAMAAALAGAWVRAGHEVLVGGRDPHASASVARVVGAVGGGLADAATFGDAVLIALPAAAAPDVVGALAADLSGRTLLDCTVPMASGPTGPLATTSGPGDSVASRLAAAAPESRVAKVFGVCHESIWTLPRPSFEGAPLAVPFCSDHPQTDSLVTGLVTSMHCRPIPCGGLDRAGLLEAAAIFAIGVWWSGGEARHAFPSPALAPGAVDDAPEA</sequence>
<dbReference type="SUPFAM" id="SSF51735">
    <property type="entry name" value="NAD(P)-binding Rossmann-fold domains"/>
    <property type="match status" value="1"/>
</dbReference>
<keyword evidence="4" id="KW-1185">Reference proteome</keyword>
<dbReference type="InterPro" id="IPR028939">
    <property type="entry name" value="P5C_Rdtase_cat_N"/>
</dbReference>
<dbReference type="PANTHER" id="PTHR14239:SF10">
    <property type="entry name" value="REDUCTASE"/>
    <property type="match status" value="1"/>
</dbReference>
<dbReference type="EMBL" id="BAABHS010000012">
    <property type="protein sequence ID" value="GAA4968802.1"/>
    <property type="molecule type" value="Genomic_DNA"/>
</dbReference>
<dbReference type="Proteomes" id="UP001500466">
    <property type="component" value="Unassembled WGS sequence"/>
</dbReference>
<evidence type="ECO:0000313" key="4">
    <source>
        <dbReference type="Proteomes" id="UP001500466"/>
    </source>
</evidence>
<dbReference type="Gene3D" id="3.40.50.720">
    <property type="entry name" value="NAD(P)-binding Rossmann-like Domain"/>
    <property type="match status" value="1"/>
</dbReference>
<dbReference type="InterPro" id="IPR036291">
    <property type="entry name" value="NAD(P)-bd_dom_sf"/>
</dbReference>
<accession>A0ABP9HE87</accession>
<comment type="caution">
    <text evidence="3">The sequence shown here is derived from an EMBL/GenBank/DDBJ whole genome shotgun (WGS) entry which is preliminary data.</text>
</comment>
<dbReference type="InterPro" id="IPR051267">
    <property type="entry name" value="STEAP_metalloreductase"/>
</dbReference>
<evidence type="ECO:0000256" key="1">
    <source>
        <dbReference type="ARBA" id="ARBA00023002"/>
    </source>
</evidence>
<dbReference type="Pfam" id="PF03807">
    <property type="entry name" value="F420_oxidored"/>
    <property type="match status" value="1"/>
</dbReference>
<dbReference type="RefSeq" id="WP_345676675.1">
    <property type="nucleotide sequence ID" value="NZ_BAABHS010000012.1"/>
</dbReference>
<keyword evidence="1" id="KW-0560">Oxidoreductase</keyword>
<organism evidence="3 4">
    <name type="scientific">Yinghuangia aomiensis</name>
    <dbReference type="NCBI Taxonomy" id="676205"/>
    <lineage>
        <taxon>Bacteria</taxon>
        <taxon>Bacillati</taxon>
        <taxon>Actinomycetota</taxon>
        <taxon>Actinomycetes</taxon>
        <taxon>Kitasatosporales</taxon>
        <taxon>Streptomycetaceae</taxon>
        <taxon>Yinghuangia</taxon>
    </lineage>
</organism>
<evidence type="ECO:0000313" key="3">
    <source>
        <dbReference type="EMBL" id="GAA4968802.1"/>
    </source>
</evidence>
<feature type="domain" description="Pyrroline-5-carboxylate reductase catalytic N-terminal" evidence="2">
    <location>
        <begin position="3"/>
        <end position="91"/>
    </location>
</feature>
<evidence type="ECO:0000259" key="2">
    <source>
        <dbReference type="Pfam" id="PF03807"/>
    </source>
</evidence>
<gene>
    <name evidence="3" type="ORF">GCM10023205_37500</name>
</gene>
<dbReference type="PANTHER" id="PTHR14239">
    <property type="entry name" value="DUDULIN-RELATED"/>
    <property type="match status" value="1"/>
</dbReference>
<protein>
    <submittedName>
        <fullName evidence="3">NAD(P)-binding domain-containing protein</fullName>
    </submittedName>
</protein>
<name>A0ABP9HE87_9ACTN</name>
<proteinExistence type="predicted"/>